<dbReference type="Gene3D" id="3.40.630.30">
    <property type="match status" value="1"/>
</dbReference>
<dbReference type="OrthoDB" id="3533156at2"/>
<dbReference type="EMBL" id="FRCS01000001">
    <property type="protein sequence ID" value="SHM71178.1"/>
    <property type="molecule type" value="Genomic_DNA"/>
</dbReference>
<dbReference type="SUPFAM" id="SSF55729">
    <property type="entry name" value="Acyl-CoA N-acyltransferases (Nat)"/>
    <property type="match status" value="1"/>
</dbReference>
<dbReference type="Proteomes" id="UP000184440">
    <property type="component" value="Unassembled WGS sequence"/>
</dbReference>
<dbReference type="InterPro" id="IPR016181">
    <property type="entry name" value="Acyl_CoA_acyltransferase"/>
</dbReference>
<dbReference type="RefSeq" id="WP_073252379.1">
    <property type="nucleotide sequence ID" value="NZ_FRCS01000001.1"/>
</dbReference>
<keyword evidence="2" id="KW-0808">Transferase</keyword>
<dbReference type="PANTHER" id="PTHR43792">
    <property type="entry name" value="GNAT FAMILY, PUTATIVE (AFU_ORTHOLOGUE AFUA_3G00765)-RELATED-RELATED"/>
    <property type="match status" value="1"/>
</dbReference>
<dbReference type="PANTHER" id="PTHR43792:SF1">
    <property type="entry name" value="N-ACETYLTRANSFERASE DOMAIN-CONTAINING PROTEIN"/>
    <property type="match status" value="1"/>
</dbReference>
<evidence type="ECO:0000259" key="1">
    <source>
        <dbReference type="PROSITE" id="PS51186"/>
    </source>
</evidence>
<sequence length="185" mass="20830">MRLTPRLRLEPISPRHAHELWLLHQDDHIATWYGGTWSRQTAADAARTWGQGWSEDRAGKWLAYQQDTGELVGRGGLSYTDVAGARRLEIGWAIRRPFQGQGYATEIGRAGLALAFDHLDAPDVIAFTERHNQRSQAVMRRLGMHYTGQILRPGLVEGHHQIQPEAPFVLYTVQRPDPPNGHAAT</sequence>
<dbReference type="InterPro" id="IPR000182">
    <property type="entry name" value="GNAT_dom"/>
</dbReference>
<name>A0A1M7L025_9ACTN</name>
<dbReference type="GO" id="GO:0016747">
    <property type="term" value="F:acyltransferase activity, transferring groups other than amino-acyl groups"/>
    <property type="evidence" value="ECO:0007669"/>
    <property type="project" value="InterPro"/>
</dbReference>
<dbReference type="STRING" id="134849.SAMN05443668_1011312"/>
<proteinExistence type="predicted"/>
<accession>A0A1M7L025</accession>
<reference evidence="2 3" key="1">
    <citation type="submission" date="2016-11" db="EMBL/GenBank/DDBJ databases">
        <authorList>
            <person name="Jaros S."/>
            <person name="Januszkiewicz K."/>
            <person name="Wedrychowicz H."/>
        </authorList>
    </citation>
    <scope>NUCLEOTIDE SEQUENCE [LARGE SCALE GENOMIC DNA]</scope>
    <source>
        <strain evidence="2 3">DSM 46144</strain>
    </source>
</reference>
<gene>
    <name evidence="2" type="ORF">SAMN05443668_1011312</name>
</gene>
<dbReference type="AlphaFoldDB" id="A0A1M7L025"/>
<organism evidence="2 3">
    <name type="scientific">Cryptosporangium aurantiacum</name>
    <dbReference type="NCBI Taxonomy" id="134849"/>
    <lineage>
        <taxon>Bacteria</taxon>
        <taxon>Bacillati</taxon>
        <taxon>Actinomycetota</taxon>
        <taxon>Actinomycetes</taxon>
        <taxon>Cryptosporangiales</taxon>
        <taxon>Cryptosporangiaceae</taxon>
        <taxon>Cryptosporangium</taxon>
    </lineage>
</organism>
<dbReference type="Pfam" id="PF13302">
    <property type="entry name" value="Acetyltransf_3"/>
    <property type="match status" value="1"/>
</dbReference>
<evidence type="ECO:0000313" key="2">
    <source>
        <dbReference type="EMBL" id="SHM71178.1"/>
    </source>
</evidence>
<evidence type="ECO:0000313" key="3">
    <source>
        <dbReference type="Proteomes" id="UP000184440"/>
    </source>
</evidence>
<dbReference type="InterPro" id="IPR051531">
    <property type="entry name" value="N-acetyltransferase"/>
</dbReference>
<dbReference type="PROSITE" id="PS51186">
    <property type="entry name" value="GNAT"/>
    <property type="match status" value="1"/>
</dbReference>
<protein>
    <submittedName>
        <fullName evidence="2">Protein N-acetyltransferase, RimJ/RimL family</fullName>
    </submittedName>
</protein>
<keyword evidence="3" id="KW-1185">Reference proteome</keyword>
<feature type="domain" description="N-acetyltransferase" evidence="1">
    <location>
        <begin position="7"/>
        <end position="176"/>
    </location>
</feature>